<protein>
    <submittedName>
        <fullName evidence="3">Flagella basal body P-ring formation protein FlgA</fullName>
    </submittedName>
</protein>
<reference evidence="3 4" key="1">
    <citation type="submission" date="2017-02" db="EMBL/GenBank/DDBJ databases">
        <authorList>
            <person name="Peterson S.W."/>
        </authorList>
    </citation>
    <scope>NUCLEOTIDE SEQUENCE [LARGE SCALE GENOMIC DNA]</scope>
    <source>
        <strain evidence="3 4">DSM 16080</strain>
    </source>
</reference>
<dbReference type="NCBIfam" id="TIGR03170">
    <property type="entry name" value="flgA_cterm"/>
    <property type="match status" value="1"/>
</dbReference>
<organism evidence="3 4">
    <name type="scientific">Paucidesulfovibrio gracilis DSM 16080</name>
    <dbReference type="NCBI Taxonomy" id="1121449"/>
    <lineage>
        <taxon>Bacteria</taxon>
        <taxon>Pseudomonadati</taxon>
        <taxon>Thermodesulfobacteriota</taxon>
        <taxon>Desulfovibrionia</taxon>
        <taxon>Desulfovibrionales</taxon>
        <taxon>Desulfovibrionaceae</taxon>
        <taxon>Paucidesulfovibrio</taxon>
    </lineage>
</organism>
<accession>A0A1T4XAB1</accession>
<dbReference type="GO" id="GO:0044780">
    <property type="term" value="P:bacterial-type flagellum assembly"/>
    <property type="evidence" value="ECO:0007669"/>
    <property type="project" value="InterPro"/>
</dbReference>
<feature type="signal peptide" evidence="1">
    <location>
        <begin position="1"/>
        <end position="40"/>
    </location>
</feature>
<feature type="chain" id="PRO_5012572140" evidence="1">
    <location>
        <begin position="41"/>
        <end position="339"/>
    </location>
</feature>
<dbReference type="Proteomes" id="UP000190027">
    <property type="component" value="Unassembled WGS sequence"/>
</dbReference>
<dbReference type="PANTHER" id="PTHR36307:SF1">
    <property type="entry name" value="FLAGELLA BASAL BODY P-RING FORMATION PROTEIN FLGA"/>
    <property type="match status" value="1"/>
</dbReference>
<dbReference type="EMBL" id="FUYC01000009">
    <property type="protein sequence ID" value="SKA86540.1"/>
    <property type="molecule type" value="Genomic_DNA"/>
</dbReference>
<dbReference type="InterPro" id="IPR039246">
    <property type="entry name" value="Flagellar_FlgA"/>
</dbReference>
<keyword evidence="3" id="KW-0966">Cell projection</keyword>
<evidence type="ECO:0000313" key="4">
    <source>
        <dbReference type="Proteomes" id="UP000190027"/>
    </source>
</evidence>
<dbReference type="Pfam" id="PF13144">
    <property type="entry name" value="ChapFlgA"/>
    <property type="match status" value="1"/>
</dbReference>
<keyword evidence="4" id="KW-1185">Reference proteome</keyword>
<dbReference type="STRING" id="1121449.SAMN02745704_01960"/>
<dbReference type="Gene3D" id="2.30.30.760">
    <property type="match status" value="1"/>
</dbReference>
<keyword evidence="3" id="KW-0282">Flagellum</keyword>
<dbReference type="OrthoDB" id="5447076at2"/>
<keyword evidence="1" id="KW-0732">Signal</keyword>
<dbReference type="AlphaFoldDB" id="A0A1T4XAB1"/>
<evidence type="ECO:0000259" key="2">
    <source>
        <dbReference type="Pfam" id="PF13144"/>
    </source>
</evidence>
<dbReference type="RefSeq" id="WP_078717520.1">
    <property type="nucleotide sequence ID" value="NZ_FUYC01000009.1"/>
</dbReference>
<dbReference type="PANTHER" id="PTHR36307">
    <property type="entry name" value="FLAGELLA BASAL BODY P-RING FORMATION PROTEIN FLGA"/>
    <property type="match status" value="1"/>
</dbReference>
<sequence>MSRNNARIVRMGRVTAFLVLMALAVTLLALAVLPCRAAHAADPGWSLRIREAACVEGERVRLGDIAEPVGTIRPEVWRELSQQTLWQGPQYSGRQQALPRKQIERMLAYYVPDVAEACVLPGRLVVQRGGRVYGGRALQRLVVDFLTPRAASLGGEPEIKDVRVPSFVFLESPFDKLEIALSNDLRPGRVTMLVRAVGEDGRITRRISASAFVNLWKAVPCAAQPINRHDSVTPDKITFMRKNLAYLDEVWDGKSGGPYRMTRSVGTGRPLEMSFLESEPMVGRGDKVNLVYRGPRITLAVKAEALADGDQGQTVEVRNLQSSKTVLATVVDRNTVMVR</sequence>
<name>A0A1T4XAB1_9BACT</name>
<gene>
    <name evidence="3" type="ORF">SAMN02745704_01960</name>
</gene>
<evidence type="ECO:0000256" key="1">
    <source>
        <dbReference type="SAM" id="SignalP"/>
    </source>
</evidence>
<proteinExistence type="predicted"/>
<evidence type="ECO:0000313" key="3">
    <source>
        <dbReference type="EMBL" id="SKA86540.1"/>
    </source>
</evidence>
<keyword evidence="3" id="KW-0969">Cilium</keyword>
<feature type="domain" description="Flagella basal body P-ring formation protein FlgA SAF" evidence="2">
    <location>
        <begin position="219"/>
        <end position="338"/>
    </location>
</feature>
<dbReference type="InterPro" id="IPR017585">
    <property type="entry name" value="SAF_FlgA"/>
</dbReference>